<name>A0A517N1E1_9BACT</name>
<dbReference type="InterPro" id="IPR013325">
    <property type="entry name" value="RNA_pol_sigma_r2"/>
</dbReference>
<dbReference type="OrthoDB" id="6383365at2"/>
<evidence type="ECO:0000256" key="1">
    <source>
        <dbReference type="ARBA" id="ARBA00010641"/>
    </source>
</evidence>
<evidence type="ECO:0000259" key="5">
    <source>
        <dbReference type="Pfam" id="PF04542"/>
    </source>
</evidence>
<dbReference type="PANTHER" id="PTHR43133:SF51">
    <property type="entry name" value="RNA POLYMERASE SIGMA FACTOR"/>
    <property type="match status" value="1"/>
</dbReference>
<dbReference type="InterPro" id="IPR007627">
    <property type="entry name" value="RNA_pol_sigma70_r2"/>
</dbReference>
<reference evidence="7 8" key="1">
    <citation type="submission" date="2019-02" db="EMBL/GenBank/DDBJ databases">
        <title>Deep-cultivation of Planctomycetes and their phenomic and genomic characterization uncovers novel biology.</title>
        <authorList>
            <person name="Wiegand S."/>
            <person name="Jogler M."/>
            <person name="Boedeker C."/>
            <person name="Pinto D."/>
            <person name="Vollmers J."/>
            <person name="Rivas-Marin E."/>
            <person name="Kohn T."/>
            <person name="Peeters S.H."/>
            <person name="Heuer A."/>
            <person name="Rast P."/>
            <person name="Oberbeckmann S."/>
            <person name="Bunk B."/>
            <person name="Jeske O."/>
            <person name="Meyerdierks A."/>
            <person name="Storesund J.E."/>
            <person name="Kallscheuer N."/>
            <person name="Luecker S."/>
            <person name="Lage O.M."/>
            <person name="Pohl T."/>
            <person name="Merkel B.J."/>
            <person name="Hornburger P."/>
            <person name="Mueller R.-W."/>
            <person name="Bruemmer F."/>
            <person name="Labrenz M."/>
            <person name="Spormann A.M."/>
            <person name="Op den Camp H."/>
            <person name="Overmann J."/>
            <person name="Amann R."/>
            <person name="Jetten M.S.M."/>
            <person name="Mascher T."/>
            <person name="Medema M.H."/>
            <person name="Devos D.P."/>
            <person name="Kaster A.-K."/>
            <person name="Ovreas L."/>
            <person name="Rohde M."/>
            <person name="Galperin M.Y."/>
            <person name="Jogler C."/>
        </authorList>
    </citation>
    <scope>NUCLEOTIDE SEQUENCE [LARGE SCALE GENOMIC DNA]</scope>
    <source>
        <strain evidence="7 8">HG15A2</strain>
    </source>
</reference>
<sequence length="175" mass="20367">MANVLDDGQFVERLTSSQARLRVYAVSLVRDPHDADDLLQNACLTLWEKRQQYDSDREFFPWACGIVLIEILRHRRKKATDKLLFDEALITTLAADYVAKSTEYESRYECLHKCIAKLSDHDRRLLEEHYRKGTKPKKISQQRGLPVTTVYSRLTRIRELLHACIEAGLVQQSHP</sequence>
<evidence type="ECO:0000256" key="4">
    <source>
        <dbReference type="ARBA" id="ARBA00023163"/>
    </source>
</evidence>
<dbReference type="InterPro" id="IPR013324">
    <property type="entry name" value="RNA_pol_sigma_r3/r4-like"/>
</dbReference>
<organism evidence="7 8">
    <name type="scientific">Adhaeretor mobilis</name>
    <dbReference type="NCBI Taxonomy" id="1930276"/>
    <lineage>
        <taxon>Bacteria</taxon>
        <taxon>Pseudomonadati</taxon>
        <taxon>Planctomycetota</taxon>
        <taxon>Planctomycetia</taxon>
        <taxon>Pirellulales</taxon>
        <taxon>Lacipirellulaceae</taxon>
        <taxon>Adhaeretor</taxon>
    </lineage>
</organism>
<keyword evidence="2" id="KW-0805">Transcription regulation</keyword>
<feature type="domain" description="RNA polymerase sigma factor 70 region 4 type 2" evidence="6">
    <location>
        <begin position="109"/>
        <end position="161"/>
    </location>
</feature>
<dbReference type="Proteomes" id="UP000319852">
    <property type="component" value="Chromosome"/>
</dbReference>
<evidence type="ECO:0000259" key="6">
    <source>
        <dbReference type="Pfam" id="PF08281"/>
    </source>
</evidence>
<dbReference type="InterPro" id="IPR013249">
    <property type="entry name" value="RNA_pol_sigma70_r4_t2"/>
</dbReference>
<dbReference type="InterPro" id="IPR014284">
    <property type="entry name" value="RNA_pol_sigma-70_dom"/>
</dbReference>
<dbReference type="KEGG" id="amob:HG15A2_42870"/>
<evidence type="ECO:0000313" key="7">
    <source>
        <dbReference type="EMBL" id="QDT00945.1"/>
    </source>
</evidence>
<dbReference type="Gene3D" id="1.10.1740.10">
    <property type="match status" value="1"/>
</dbReference>
<dbReference type="AlphaFoldDB" id="A0A517N1E1"/>
<protein>
    <submittedName>
        <fullName evidence="7">RNA polymerase sigma factor</fullName>
    </submittedName>
</protein>
<dbReference type="SUPFAM" id="SSF88946">
    <property type="entry name" value="Sigma2 domain of RNA polymerase sigma factors"/>
    <property type="match status" value="1"/>
</dbReference>
<evidence type="ECO:0000256" key="3">
    <source>
        <dbReference type="ARBA" id="ARBA00023082"/>
    </source>
</evidence>
<dbReference type="GO" id="GO:0003677">
    <property type="term" value="F:DNA binding"/>
    <property type="evidence" value="ECO:0007669"/>
    <property type="project" value="InterPro"/>
</dbReference>
<evidence type="ECO:0000256" key="2">
    <source>
        <dbReference type="ARBA" id="ARBA00023015"/>
    </source>
</evidence>
<dbReference type="InterPro" id="IPR014331">
    <property type="entry name" value="RNA_pol_sigma70_ECF_RHOBA"/>
</dbReference>
<dbReference type="InterPro" id="IPR039425">
    <property type="entry name" value="RNA_pol_sigma-70-like"/>
</dbReference>
<dbReference type="NCBIfam" id="TIGR02937">
    <property type="entry name" value="sigma70-ECF"/>
    <property type="match status" value="1"/>
</dbReference>
<dbReference type="RefSeq" id="WP_145062783.1">
    <property type="nucleotide sequence ID" value="NZ_CP036263.1"/>
</dbReference>
<gene>
    <name evidence="7" type="ORF">HG15A2_42870</name>
</gene>
<evidence type="ECO:0000313" key="8">
    <source>
        <dbReference type="Proteomes" id="UP000319852"/>
    </source>
</evidence>
<dbReference type="EMBL" id="CP036263">
    <property type="protein sequence ID" value="QDT00945.1"/>
    <property type="molecule type" value="Genomic_DNA"/>
</dbReference>
<dbReference type="GO" id="GO:0016987">
    <property type="term" value="F:sigma factor activity"/>
    <property type="evidence" value="ECO:0007669"/>
    <property type="project" value="UniProtKB-KW"/>
</dbReference>
<dbReference type="GO" id="GO:0006352">
    <property type="term" value="P:DNA-templated transcription initiation"/>
    <property type="evidence" value="ECO:0007669"/>
    <property type="project" value="InterPro"/>
</dbReference>
<dbReference type="NCBIfam" id="TIGR02989">
    <property type="entry name" value="Sig-70_gvs1"/>
    <property type="match status" value="1"/>
</dbReference>
<comment type="similarity">
    <text evidence="1">Belongs to the sigma-70 factor family. ECF subfamily.</text>
</comment>
<dbReference type="InterPro" id="IPR036388">
    <property type="entry name" value="WH-like_DNA-bd_sf"/>
</dbReference>
<dbReference type="PANTHER" id="PTHR43133">
    <property type="entry name" value="RNA POLYMERASE ECF-TYPE SIGMA FACTO"/>
    <property type="match status" value="1"/>
</dbReference>
<accession>A0A517N1E1</accession>
<keyword evidence="8" id="KW-1185">Reference proteome</keyword>
<dbReference type="Pfam" id="PF04542">
    <property type="entry name" value="Sigma70_r2"/>
    <property type="match status" value="1"/>
</dbReference>
<feature type="domain" description="RNA polymerase sigma-70 region 2" evidence="5">
    <location>
        <begin position="18"/>
        <end position="79"/>
    </location>
</feature>
<keyword evidence="3" id="KW-0731">Sigma factor</keyword>
<proteinExistence type="inferred from homology"/>
<dbReference type="SUPFAM" id="SSF88659">
    <property type="entry name" value="Sigma3 and sigma4 domains of RNA polymerase sigma factors"/>
    <property type="match status" value="1"/>
</dbReference>
<dbReference type="Pfam" id="PF08281">
    <property type="entry name" value="Sigma70_r4_2"/>
    <property type="match status" value="1"/>
</dbReference>
<dbReference type="Gene3D" id="1.10.10.10">
    <property type="entry name" value="Winged helix-like DNA-binding domain superfamily/Winged helix DNA-binding domain"/>
    <property type="match status" value="1"/>
</dbReference>
<keyword evidence="4" id="KW-0804">Transcription</keyword>